<dbReference type="RefSeq" id="WP_181872980.1">
    <property type="nucleotide sequence ID" value="NZ_QPJW01000001.1"/>
</dbReference>
<keyword evidence="2" id="KW-1185">Reference proteome</keyword>
<gene>
    <name evidence="1" type="ORF">DFP94_101107</name>
</gene>
<comment type="caution">
    <text evidence="1">The sequence shown here is derived from an EMBL/GenBank/DDBJ whole genome shotgun (WGS) entry which is preliminary data.</text>
</comment>
<dbReference type="Proteomes" id="UP000253090">
    <property type="component" value="Unassembled WGS sequence"/>
</dbReference>
<reference evidence="1 2" key="1">
    <citation type="submission" date="2018-07" db="EMBL/GenBank/DDBJ databases">
        <title>Genomic Encyclopedia of Type Strains, Phase III (KMG-III): the genomes of soil and plant-associated and newly described type strains.</title>
        <authorList>
            <person name="Whitman W."/>
        </authorList>
    </citation>
    <scope>NUCLEOTIDE SEQUENCE [LARGE SCALE GENOMIC DNA]</scope>
    <source>
        <strain evidence="1 2">CECT 8333</strain>
    </source>
</reference>
<protein>
    <recommendedName>
        <fullName evidence="3">ABC transporter family protein</fullName>
    </recommendedName>
</protein>
<dbReference type="AlphaFoldDB" id="A0A369BPZ7"/>
<dbReference type="EMBL" id="QPJW01000001">
    <property type="protein sequence ID" value="RCX22527.1"/>
    <property type="molecule type" value="Genomic_DNA"/>
</dbReference>
<accession>A0A369BPZ7</accession>
<organism evidence="1 2">
    <name type="scientific">Fontibacillus phaseoli</name>
    <dbReference type="NCBI Taxonomy" id="1416533"/>
    <lineage>
        <taxon>Bacteria</taxon>
        <taxon>Bacillati</taxon>
        <taxon>Bacillota</taxon>
        <taxon>Bacilli</taxon>
        <taxon>Bacillales</taxon>
        <taxon>Paenibacillaceae</taxon>
        <taxon>Fontibacillus</taxon>
    </lineage>
</organism>
<evidence type="ECO:0008006" key="3">
    <source>
        <dbReference type="Google" id="ProtNLM"/>
    </source>
</evidence>
<name>A0A369BPZ7_9BACL</name>
<evidence type="ECO:0000313" key="2">
    <source>
        <dbReference type="Proteomes" id="UP000253090"/>
    </source>
</evidence>
<evidence type="ECO:0000313" key="1">
    <source>
        <dbReference type="EMBL" id="RCX22527.1"/>
    </source>
</evidence>
<sequence>MGFIGVNGAGKTTTIRGGLIHSVPGEGCFVADFPPGEMLRIRNEMVTKQLAGEVSYYKSFGLTLEEMVELLKKVY</sequence>
<proteinExistence type="predicted"/>